<dbReference type="InterPro" id="IPR054722">
    <property type="entry name" value="PolX-like_BBD"/>
</dbReference>
<evidence type="ECO:0000256" key="1">
    <source>
        <dbReference type="ARBA" id="ARBA00022750"/>
    </source>
</evidence>
<keyword evidence="1" id="KW-0064">Aspartyl protease</keyword>
<evidence type="ECO:0000259" key="4">
    <source>
        <dbReference type="Pfam" id="PF07727"/>
    </source>
</evidence>
<dbReference type="GO" id="GO:0004491">
    <property type="term" value="F:methylmalonate-semialdehyde dehydrogenase (acylating, NAD) activity"/>
    <property type="evidence" value="ECO:0007669"/>
    <property type="project" value="UniProtKB-EC"/>
</dbReference>
<evidence type="ECO:0000313" key="7">
    <source>
        <dbReference type="EMBL" id="KYP36136.1"/>
    </source>
</evidence>
<dbReference type="Pfam" id="PF22936">
    <property type="entry name" value="Pol_BBD"/>
    <property type="match status" value="1"/>
</dbReference>
<dbReference type="Pfam" id="PF14244">
    <property type="entry name" value="Retrotran_gag_3"/>
    <property type="match status" value="1"/>
</dbReference>
<dbReference type="GO" id="GO:0003676">
    <property type="term" value="F:nucleic acid binding"/>
    <property type="evidence" value="ECO:0007669"/>
    <property type="project" value="InterPro"/>
</dbReference>
<dbReference type="SUPFAM" id="SSF53098">
    <property type="entry name" value="Ribonuclease H-like"/>
    <property type="match status" value="1"/>
</dbReference>
<reference evidence="7" key="1">
    <citation type="journal article" date="2012" name="Nat. Biotechnol.">
        <title>Draft genome sequence of pigeonpea (Cajanus cajan), an orphan legume crop of resource-poor farmers.</title>
        <authorList>
            <person name="Varshney R.K."/>
            <person name="Chen W."/>
            <person name="Li Y."/>
            <person name="Bharti A.K."/>
            <person name="Saxena R.K."/>
            <person name="Schlueter J.A."/>
            <person name="Donoghue M.T."/>
            <person name="Azam S."/>
            <person name="Fan G."/>
            <person name="Whaley A.M."/>
            <person name="Farmer A.D."/>
            <person name="Sheridan J."/>
            <person name="Iwata A."/>
            <person name="Tuteja R."/>
            <person name="Penmetsa R.V."/>
            <person name="Wu W."/>
            <person name="Upadhyaya H.D."/>
            <person name="Yang S.P."/>
            <person name="Shah T."/>
            <person name="Saxena K.B."/>
            <person name="Michael T."/>
            <person name="McCombie W.R."/>
            <person name="Yang B."/>
            <person name="Zhang G."/>
            <person name="Yang H."/>
            <person name="Wang J."/>
            <person name="Spillane C."/>
            <person name="Cook D.R."/>
            <person name="May G.D."/>
            <person name="Xu X."/>
            <person name="Jackson S.A."/>
        </authorList>
    </citation>
    <scope>NUCLEOTIDE SEQUENCE [LARGE SCALE GENOMIC DNA]</scope>
</reference>
<evidence type="ECO:0000313" key="8">
    <source>
        <dbReference type="Proteomes" id="UP000075243"/>
    </source>
</evidence>
<dbReference type="InterPro" id="IPR012337">
    <property type="entry name" value="RNaseH-like_sf"/>
</dbReference>
<dbReference type="InterPro" id="IPR029472">
    <property type="entry name" value="Copia-like_N"/>
</dbReference>
<gene>
    <name evidence="7" type="ORF">KK1_042762</name>
</gene>
<feature type="domain" description="Reverse transcriptase Ty1/copia-type" evidence="4">
    <location>
        <begin position="507"/>
        <end position="708"/>
    </location>
</feature>
<dbReference type="InterPro" id="IPR013103">
    <property type="entry name" value="RVT_2"/>
</dbReference>
<feature type="domain" description="Retrovirus-related Pol polyprotein from transposon TNT 1-94-like beta-barrel" evidence="6">
    <location>
        <begin position="394"/>
        <end position="466"/>
    </location>
</feature>
<keyword evidence="1" id="KW-0378">Hydrolase</keyword>
<dbReference type="InterPro" id="IPR005162">
    <property type="entry name" value="Retrotrans_gag_dom"/>
</dbReference>
<evidence type="ECO:0000256" key="2">
    <source>
        <dbReference type="SAM" id="MobiDB-lite"/>
    </source>
</evidence>
<dbReference type="GO" id="GO:0004190">
    <property type="term" value="F:aspartic-type endopeptidase activity"/>
    <property type="evidence" value="ECO:0007669"/>
    <property type="project" value="UniProtKB-KW"/>
</dbReference>
<dbReference type="Pfam" id="PF03732">
    <property type="entry name" value="Retrotrans_gag"/>
    <property type="match status" value="1"/>
</dbReference>
<feature type="region of interest" description="Disordered" evidence="2">
    <location>
        <begin position="315"/>
        <end position="344"/>
    </location>
</feature>
<dbReference type="InterPro" id="IPR043502">
    <property type="entry name" value="DNA/RNA_pol_sf"/>
</dbReference>
<dbReference type="SUPFAM" id="SSF56672">
    <property type="entry name" value="DNA/RNA polymerases"/>
    <property type="match status" value="1"/>
</dbReference>
<dbReference type="AlphaFoldDB" id="A0A151R0S9"/>
<evidence type="ECO:0000259" key="5">
    <source>
        <dbReference type="Pfam" id="PF14244"/>
    </source>
</evidence>
<evidence type="ECO:0000259" key="3">
    <source>
        <dbReference type="Pfam" id="PF03732"/>
    </source>
</evidence>
<organism evidence="7 8">
    <name type="scientific">Cajanus cajan</name>
    <name type="common">Pigeon pea</name>
    <name type="synonym">Cajanus indicus</name>
    <dbReference type="NCBI Taxonomy" id="3821"/>
    <lineage>
        <taxon>Eukaryota</taxon>
        <taxon>Viridiplantae</taxon>
        <taxon>Streptophyta</taxon>
        <taxon>Embryophyta</taxon>
        <taxon>Tracheophyta</taxon>
        <taxon>Spermatophyta</taxon>
        <taxon>Magnoliopsida</taxon>
        <taxon>eudicotyledons</taxon>
        <taxon>Gunneridae</taxon>
        <taxon>Pentapetalae</taxon>
        <taxon>rosids</taxon>
        <taxon>fabids</taxon>
        <taxon>Fabales</taxon>
        <taxon>Fabaceae</taxon>
        <taxon>Papilionoideae</taxon>
        <taxon>50 kb inversion clade</taxon>
        <taxon>NPAAA clade</taxon>
        <taxon>indigoferoid/millettioid clade</taxon>
        <taxon>Phaseoleae</taxon>
        <taxon>Cajanus</taxon>
    </lineage>
</organism>
<dbReference type="InterPro" id="IPR036397">
    <property type="entry name" value="RNaseH_sf"/>
</dbReference>
<dbReference type="Gene3D" id="3.30.420.10">
    <property type="entry name" value="Ribonuclease H-like superfamily/Ribonuclease H"/>
    <property type="match status" value="1"/>
</dbReference>
<dbReference type="PANTHER" id="PTHR37610:SF55">
    <property type="entry name" value="RETROTRANSPOSON COPIA-LIKE N-TERMINAL DOMAIN-CONTAINING PROTEIN"/>
    <property type="match status" value="1"/>
</dbReference>
<dbReference type="Pfam" id="PF07727">
    <property type="entry name" value="RVT_2"/>
    <property type="match status" value="1"/>
</dbReference>
<dbReference type="Gramene" id="C.cajan_40709.t">
    <property type="protein sequence ID" value="C.cajan_40709.t"/>
    <property type="gene ID" value="C.cajan_40709"/>
</dbReference>
<dbReference type="EMBL" id="KQ484263">
    <property type="protein sequence ID" value="KYP36136.1"/>
    <property type="molecule type" value="Genomic_DNA"/>
</dbReference>
<accession>A0A151R0S9</accession>
<feature type="compositionally biased region" description="Polar residues" evidence="2">
    <location>
        <begin position="315"/>
        <end position="341"/>
    </location>
</feature>
<feature type="domain" description="Retrotransposon Copia-like N-terminal" evidence="5">
    <location>
        <begin position="27"/>
        <end position="73"/>
    </location>
</feature>
<evidence type="ECO:0000259" key="6">
    <source>
        <dbReference type="Pfam" id="PF22936"/>
    </source>
</evidence>
<sequence>MAESNKNSDQNQLSDHLINPSNPYFLHPGENPALVLVTPLLSDTNYQQWKHDMLVALETKNKEHFVLGKIPCPDSKDPLHEAWRRCNKMVMLWLTCSMTSDIKQYVMWMDTAAEIWKDLCDRFTHRDKFRIADLQEEVQQLKQDDLTVSHYYTRLRILWKELSMYRTILVCKCSITGSCGLIAKIQNERDDDCLIKFLRGLNDEFAQVRSQVMLMEPMPDMVHTFSLVLQQEREFGGSNSQESITLATINSDSTKTTFPNRGSFTNTRGGGRFGRANGRGNSKTTKFCTNSRKINHNIDACFQIYGFPPGYKNNKLPSNSTKPSANNAETGSTSVQDTSVPEETKSQNKFYFSRDEYQAHLAILQQPLTNNSFVNNAYQSTDNHPGIPSFQPRWILDSGATDHICPSKASFNTLTPIKPISIRLPNNQYSVASFTSTIYLNNLVLHKVLYVPDFTVHLISIPKLIANNDCIVVDIWGPLNVQSIEGYKYFLTIVDDYSRFTWIYLMKNKTVAKGFTQTEGIDYFETFSLVAKITSIRFLLALASSYNLNIDNAFLHGDLDEEVYMRPPQGLRLPSSKLVCKLEKSLYGLKQASRNWNQKLTSELTLMGYKQSFVDHSLFVNFTGSSISILLIYVDDIVLSGNDMTEIKKVKAHLHNKFHIKDLGSLKFFLGLEVIRSKIRILLNQRKYCLELIDETYLLGCKPAPTPTYPTMTLHANHGDLLHDPTIFRRLIGRLLYLTNTRSDISFSVQQLSQFVSKPREPHMQAALRIVRYLKGAPGLSLFYSSTNPLKIQAFSDSDWATCATTQRSVTCYCVFVGNSLISWKSKK</sequence>
<protein>
    <submittedName>
        <fullName evidence="7">Retrovirus-related Pol polyprotein from transposon TNT 1-94</fullName>
        <ecNumber evidence="7">1.2.1.27</ecNumber>
    </submittedName>
</protein>
<keyword evidence="1" id="KW-0645">Protease</keyword>
<feature type="domain" description="Retrotransposon gag" evidence="3">
    <location>
        <begin position="93"/>
        <end position="163"/>
    </location>
</feature>
<dbReference type="Proteomes" id="UP000075243">
    <property type="component" value="Unassembled WGS sequence"/>
</dbReference>
<name>A0A151R0S9_CAJCA</name>
<keyword evidence="7" id="KW-0560">Oxidoreductase</keyword>
<keyword evidence="8" id="KW-1185">Reference proteome</keyword>
<dbReference type="OMA" id="FHITINM"/>
<proteinExistence type="predicted"/>
<dbReference type="PANTHER" id="PTHR37610">
    <property type="entry name" value="CCHC-TYPE DOMAIN-CONTAINING PROTEIN"/>
    <property type="match status" value="1"/>
</dbReference>
<dbReference type="EC" id="1.2.1.27" evidence="7"/>
<feature type="region of interest" description="Disordered" evidence="2">
    <location>
        <begin position="255"/>
        <end position="286"/>
    </location>
</feature>